<dbReference type="EMBL" id="JAWIIV010000048">
    <property type="protein sequence ID" value="MEC4723293.1"/>
    <property type="molecule type" value="Genomic_DNA"/>
</dbReference>
<sequence>MPLYRLGPDNLEALQSATFSELGIKERTDLQRLLRNNIEAIAGDCLLLAEEFSHWEDSKRRIDLLALDRDANLVVVELKRDEGGGHMELQALRYAAMVSTMTFHEAVDAHARFLAQHGGHIDARTNILDFLGWPSPDENNFAQDVRIVLASAGFSKELTTSVLWLNQRDLDIRCVRIRPYRFGSDVVLDVQQVVPLPEAEDYQVQLRQKVREERSRTDAARDFTRYDLRIDGKFYSKLPKRELVFRVVQYSIDQGATPEAIASIIESRYDRLWREADGEMSSEDFAASVSERSIREGRAFDPRRFFRSDDELIRIGGKTYALSNQWGGPRALDAVDALLTKYGGGKVTYEPSPESFV</sequence>
<keyword evidence="2" id="KW-1185">Reference proteome</keyword>
<dbReference type="Proteomes" id="UP001352263">
    <property type="component" value="Unassembled WGS sequence"/>
</dbReference>
<reference evidence="1 2" key="1">
    <citation type="submission" date="2023-10" db="EMBL/GenBank/DDBJ databases">
        <title>Noviherbaspirillum sp. CPCC 100848 genome assembly.</title>
        <authorList>
            <person name="Li X.Y."/>
            <person name="Fang X.M."/>
        </authorList>
    </citation>
    <scope>NUCLEOTIDE SEQUENCE [LARGE SCALE GENOMIC DNA]</scope>
    <source>
        <strain evidence="1 2">CPCC 100848</strain>
    </source>
</reference>
<evidence type="ECO:0000313" key="2">
    <source>
        <dbReference type="Proteomes" id="UP001352263"/>
    </source>
</evidence>
<dbReference type="Gene3D" id="3.40.1350.10">
    <property type="match status" value="1"/>
</dbReference>
<dbReference type="InterPro" id="IPR011856">
    <property type="entry name" value="tRNA_endonuc-like_dom_sf"/>
</dbReference>
<accession>A0ABU6JHY4</accession>
<protein>
    <recommendedName>
        <fullName evidence="3">DUF91 domain-containing protein</fullName>
    </recommendedName>
</protein>
<comment type="caution">
    <text evidence="1">The sequence shown here is derived from an EMBL/GenBank/DDBJ whole genome shotgun (WGS) entry which is preliminary data.</text>
</comment>
<gene>
    <name evidence="1" type="ORF">RY831_29480</name>
</gene>
<name>A0ABU6JHY4_9BURK</name>
<organism evidence="1 2">
    <name type="scientific">Noviherbaspirillum album</name>
    <dbReference type="NCBI Taxonomy" id="3080276"/>
    <lineage>
        <taxon>Bacteria</taxon>
        <taxon>Pseudomonadati</taxon>
        <taxon>Pseudomonadota</taxon>
        <taxon>Betaproteobacteria</taxon>
        <taxon>Burkholderiales</taxon>
        <taxon>Oxalobacteraceae</taxon>
        <taxon>Noviherbaspirillum</taxon>
    </lineage>
</organism>
<proteinExistence type="predicted"/>
<evidence type="ECO:0000313" key="1">
    <source>
        <dbReference type="EMBL" id="MEC4723293.1"/>
    </source>
</evidence>
<dbReference type="RefSeq" id="WP_326509912.1">
    <property type="nucleotide sequence ID" value="NZ_JAWIIV010000048.1"/>
</dbReference>
<evidence type="ECO:0008006" key="3">
    <source>
        <dbReference type="Google" id="ProtNLM"/>
    </source>
</evidence>